<feature type="region of interest" description="Disordered" evidence="2">
    <location>
        <begin position="528"/>
        <end position="558"/>
    </location>
</feature>
<name>A0A3A4B049_9ACTN</name>
<dbReference type="Proteomes" id="UP000265768">
    <property type="component" value="Unassembled WGS sequence"/>
</dbReference>
<organism evidence="4 5">
    <name type="scientific">Bailinhaonella thermotolerans</name>
    <dbReference type="NCBI Taxonomy" id="1070861"/>
    <lineage>
        <taxon>Bacteria</taxon>
        <taxon>Bacillati</taxon>
        <taxon>Actinomycetota</taxon>
        <taxon>Actinomycetes</taxon>
        <taxon>Streptosporangiales</taxon>
        <taxon>Streptosporangiaceae</taxon>
        <taxon>Bailinhaonella</taxon>
    </lineage>
</organism>
<dbReference type="InterPro" id="IPR042099">
    <property type="entry name" value="ANL_N_sf"/>
</dbReference>
<protein>
    <submittedName>
        <fullName evidence="4">AMP-dependent synthetase</fullName>
    </submittedName>
</protein>
<evidence type="ECO:0000259" key="3">
    <source>
        <dbReference type="Pfam" id="PF00501"/>
    </source>
</evidence>
<feature type="compositionally biased region" description="Basic and acidic residues" evidence="2">
    <location>
        <begin position="536"/>
        <end position="558"/>
    </location>
</feature>
<dbReference type="GO" id="GO:0005886">
    <property type="term" value="C:plasma membrane"/>
    <property type="evidence" value="ECO:0007669"/>
    <property type="project" value="TreeGrafter"/>
</dbReference>
<dbReference type="InterPro" id="IPR000873">
    <property type="entry name" value="AMP-dep_synth/lig_dom"/>
</dbReference>
<dbReference type="GO" id="GO:0070566">
    <property type="term" value="F:adenylyltransferase activity"/>
    <property type="evidence" value="ECO:0007669"/>
    <property type="project" value="TreeGrafter"/>
</dbReference>
<dbReference type="PANTHER" id="PTHR22754:SF32">
    <property type="entry name" value="DISCO-INTERACTING PROTEIN 2"/>
    <property type="match status" value="1"/>
</dbReference>
<dbReference type="Gene3D" id="3.30.300.30">
    <property type="match status" value="1"/>
</dbReference>
<keyword evidence="5" id="KW-1185">Reference proteome</keyword>
<dbReference type="InterPro" id="IPR045851">
    <property type="entry name" value="AMP-bd_C_sf"/>
</dbReference>
<comment type="caution">
    <text evidence="4">The sequence shown here is derived from an EMBL/GenBank/DDBJ whole genome shotgun (WGS) entry which is preliminary data.</text>
</comment>
<evidence type="ECO:0000313" key="4">
    <source>
        <dbReference type="EMBL" id="RJL27278.1"/>
    </source>
</evidence>
<sequence>MLAWIGEPADGRGIRFAAPGGEWDFWPYPRLASLTEDVAAGLRRAGVEPGDVVCLVQRPGPGFVAALFGAMLAGATPAPIAPPAVFQDPGRYREHYAGLVATARPALVLTEPDLVPRLGPLAPGVPPAPLGDLLAGRPSVRRSPQRAGREPYGGRGPDALLQFTSGSSGRARGVRVPYRALEANVAAIHAWLEWTPRDPVASWLPVHHDMGLIGCLICPVARQSDLWSMPPEDFVRDPRRYLACFGELGARLTAMPGFGLAHIARKVPPAALAGLDFRDWRAAIIGAEPLDPEAFERFAALLAPHGFAREALLPAYGLAEATLAVTGLPLREGWTSVRVLPGSLAPGSPVRLGPEGVPVMGCGRPLGVEVGIRAEDGTPIPGGTVGEIVVRGPSVADGYAAEPGGSTRFDGDALLTGDAGFLLEDRLYVLGRLGDGLKIRGRMVFAEDLEAELARAGVPAHRVAAALGHRRAEPTVLLVLDRPRPGWPGLAREVLRRRTEGARVVVAAAPIPRTTSGKPRRRELWHAFLSGGLGEAPHEDPGRGERDGEDRTGEEVAG</sequence>
<dbReference type="GO" id="GO:0006633">
    <property type="term" value="P:fatty acid biosynthetic process"/>
    <property type="evidence" value="ECO:0007669"/>
    <property type="project" value="TreeGrafter"/>
</dbReference>
<feature type="domain" description="AMP-dependent synthetase/ligase" evidence="3">
    <location>
        <begin position="21"/>
        <end position="399"/>
    </location>
</feature>
<dbReference type="EMBL" id="QZEY01000011">
    <property type="protein sequence ID" value="RJL27278.1"/>
    <property type="molecule type" value="Genomic_DNA"/>
</dbReference>
<evidence type="ECO:0000256" key="1">
    <source>
        <dbReference type="ARBA" id="ARBA00006432"/>
    </source>
</evidence>
<evidence type="ECO:0000256" key="2">
    <source>
        <dbReference type="SAM" id="MobiDB-lite"/>
    </source>
</evidence>
<dbReference type="SUPFAM" id="SSF56801">
    <property type="entry name" value="Acetyl-CoA synthetase-like"/>
    <property type="match status" value="1"/>
</dbReference>
<dbReference type="PROSITE" id="PS00455">
    <property type="entry name" value="AMP_BINDING"/>
    <property type="match status" value="1"/>
</dbReference>
<dbReference type="PANTHER" id="PTHR22754">
    <property type="entry name" value="DISCO-INTERACTING PROTEIN 2 DIP2 -RELATED"/>
    <property type="match status" value="1"/>
</dbReference>
<accession>A0A3A4B049</accession>
<dbReference type="OrthoDB" id="3671040at2"/>
<feature type="region of interest" description="Disordered" evidence="2">
    <location>
        <begin position="129"/>
        <end position="159"/>
    </location>
</feature>
<proteinExistence type="inferred from homology"/>
<reference evidence="4 5" key="1">
    <citation type="submission" date="2018-09" db="EMBL/GenBank/DDBJ databases">
        <title>YIM 75507 draft genome.</title>
        <authorList>
            <person name="Tang S."/>
            <person name="Feng Y."/>
        </authorList>
    </citation>
    <scope>NUCLEOTIDE SEQUENCE [LARGE SCALE GENOMIC DNA]</scope>
    <source>
        <strain evidence="4 5">YIM 75507</strain>
    </source>
</reference>
<dbReference type="AlphaFoldDB" id="A0A3A4B049"/>
<comment type="similarity">
    <text evidence="1">Belongs to the ATP-dependent AMP-binding enzyme family.</text>
</comment>
<gene>
    <name evidence="4" type="ORF">D5H75_25960</name>
</gene>
<dbReference type="Pfam" id="PF00501">
    <property type="entry name" value="AMP-binding"/>
    <property type="match status" value="1"/>
</dbReference>
<evidence type="ECO:0000313" key="5">
    <source>
        <dbReference type="Proteomes" id="UP000265768"/>
    </source>
</evidence>
<dbReference type="Gene3D" id="3.40.50.12780">
    <property type="entry name" value="N-terminal domain of ligase-like"/>
    <property type="match status" value="1"/>
</dbReference>
<dbReference type="InterPro" id="IPR020845">
    <property type="entry name" value="AMP-binding_CS"/>
</dbReference>